<keyword evidence="3" id="KW-1185">Reference proteome</keyword>
<dbReference type="EMBL" id="JAUIRO010000005">
    <property type="protein sequence ID" value="KAK0713237.1"/>
    <property type="molecule type" value="Genomic_DNA"/>
</dbReference>
<gene>
    <name evidence="2" type="ORF">B0T26DRAFT_677597</name>
</gene>
<dbReference type="Proteomes" id="UP001172101">
    <property type="component" value="Unassembled WGS sequence"/>
</dbReference>
<evidence type="ECO:0000313" key="2">
    <source>
        <dbReference type="EMBL" id="KAK0713237.1"/>
    </source>
</evidence>
<reference evidence="2" key="1">
    <citation type="submission" date="2023-06" db="EMBL/GenBank/DDBJ databases">
        <title>Genome-scale phylogeny and comparative genomics of the fungal order Sordariales.</title>
        <authorList>
            <consortium name="Lawrence Berkeley National Laboratory"/>
            <person name="Hensen N."/>
            <person name="Bonometti L."/>
            <person name="Westerberg I."/>
            <person name="Brannstrom I.O."/>
            <person name="Guillou S."/>
            <person name="Cros-Aarteil S."/>
            <person name="Calhoun S."/>
            <person name="Haridas S."/>
            <person name="Kuo A."/>
            <person name="Mondo S."/>
            <person name="Pangilinan J."/>
            <person name="Riley R."/>
            <person name="LaButti K."/>
            <person name="Andreopoulos B."/>
            <person name="Lipzen A."/>
            <person name="Chen C."/>
            <person name="Yanf M."/>
            <person name="Daum C."/>
            <person name="Ng V."/>
            <person name="Clum A."/>
            <person name="Steindorff A."/>
            <person name="Ohm R."/>
            <person name="Martin F."/>
            <person name="Silar P."/>
            <person name="Natvig D."/>
            <person name="Lalanne C."/>
            <person name="Gautier V."/>
            <person name="Ament-velasquez S.L."/>
            <person name="Kruys A."/>
            <person name="Hutchinson M.I."/>
            <person name="Powell A.J."/>
            <person name="Barry K."/>
            <person name="Miller A.N."/>
            <person name="Grigoriev I.V."/>
            <person name="Debuchy R."/>
            <person name="Gladieux P."/>
            <person name="Thoren M.H."/>
            <person name="Johannesson H."/>
        </authorList>
    </citation>
    <scope>NUCLEOTIDE SEQUENCE</scope>
    <source>
        <strain evidence="2">SMH2392-1A</strain>
    </source>
</reference>
<accession>A0AA40ACF9</accession>
<evidence type="ECO:0000313" key="3">
    <source>
        <dbReference type="Proteomes" id="UP001172101"/>
    </source>
</evidence>
<name>A0AA40ACF9_9PEZI</name>
<feature type="region of interest" description="Disordered" evidence="1">
    <location>
        <begin position="1"/>
        <end position="40"/>
    </location>
</feature>
<protein>
    <submittedName>
        <fullName evidence="2">Uncharacterized protein</fullName>
    </submittedName>
</protein>
<dbReference type="RefSeq" id="XP_060294560.1">
    <property type="nucleotide sequence ID" value="XM_060440121.1"/>
</dbReference>
<dbReference type="GeneID" id="85323391"/>
<sequence>MSQARSGLAGLPLPAATAGLDNPSSNQQQSQPMCRQDRDSWSCGCSTRWTLEPCPDYYTRWGCQRVIVKDHKSRCYCKRCSADLKYQRSKERHWHSGQYKYWKYDS</sequence>
<evidence type="ECO:0000256" key="1">
    <source>
        <dbReference type="SAM" id="MobiDB-lite"/>
    </source>
</evidence>
<organism evidence="2 3">
    <name type="scientific">Lasiosphaeria miniovina</name>
    <dbReference type="NCBI Taxonomy" id="1954250"/>
    <lineage>
        <taxon>Eukaryota</taxon>
        <taxon>Fungi</taxon>
        <taxon>Dikarya</taxon>
        <taxon>Ascomycota</taxon>
        <taxon>Pezizomycotina</taxon>
        <taxon>Sordariomycetes</taxon>
        <taxon>Sordariomycetidae</taxon>
        <taxon>Sordariales</taxon>
        <taxon>Lasiosphaeriaceae</taxon>
        <taxon>Lasiosphaeria</taxon>
    </lineage>
</organism>
<feature type="compositionally biased region" description="Low complexity" evidence="1">
    <location>
        <begin position="7"/>
        <end position="32"/>
    </location>
</feature>
<comment type="caution">
    <text evidence="2">The sequence shown here is derived from an EMBL/GenBank/DDBJ whole genome shotgun (WGS) entry which is preliminary data.</text>
</comment>
<proteinExistence type="predicted"/>
<dbReference type="AlphaFoldDB" id="A0AA40ACF9"/>